<dbReference type="Pfam" id="PF08668">
    <property type="entry name" value="HDOD"/>
    <property type="match status" value="1"/>
</dbReference>
<dbReference type="PANTHER" id="PTHR33525">
    <property type="match status" value="1"/>
</dbReference>
<comment type="caution">
    <text evidence="2">The sequence shown here is derived from an EMBL/GenBank/DDBJ whole genome shotgun (WGS) entry which is preliminary data.</text>
</comment>
<dbReference type="Gene3D" id="1.10.3210.10">
    <property type="entry name" value="Hypothetical protein af1432"/>
    <property type="match status" value="1"/>
</dbReference>
<evidence type="ECO:0000313" key="2">
    <source>
        <dbReference type="EMBL" id="CBI09735.1"/>
    </source>
</evidence>
<name>E6QR64_9ZZZZ</name>
<dbReference type="EMBL" id="CABR01000049">
    <property type="protein sequence ID" value="CBI09735.1"/>
    <property type="molecule type" value="Genomic_DNA"/>
</dbReference>
<organism evidence="2">
    <name type="scientific">mine drainage metagenome</name>
    <dbReference type="NCBI Taxonomy" id="410659"/>
    <lineage>
        <taxon>unclassified sequences</taxon>
        <taxon>metagenomes</taxon>
        <taxon>ecological metagenomes</taxon>
    </lineage>
</organism>
<sequence length="521" mass="56259">MVKFGSIETDAATDRRKLLLQKIQDDPALPALGSSVSHVVRIATSSHEAVQSLAHFILSDIALTQKILSIANTAGYRTASGAPVTTISKAIFLLGFDMVKTIALTMLLAEGLSGRSAQQVRQELVQAVGASLVGRRLARHSEFKDAEEAVVVGLFKNLGRLLVVMHDQASYDEIMALSSTGVCSLTQATMQVLGCGFDRLADSMLRQWQIPATIINALAPLPATTLKLATTRQDWLQQVASFSTEVAMLLSPNNQANSALMTRNLLARYGTALSLDHQALQDLITSVAEETQILTNTICPLIIAEPVSAPAATVEETNTDNALDAFLLLTPGPEMIQEDEVKRHPSGKPLNASHFLLAGVQDASEMVASGRCKVNDLIMLVLETLSHGMGFRFVTACIKDVKTQQFRARMSLGKDSELHQPGFIFPVTSGNDLFHLSMQNDVDVLISDAAQANVKALLPTWHMQLLPDAASFIVLPLIIKKQSFGLIYADRTVIAAEGVSSEEATLIKMLKAQILVSLSMH</sequence>
<dbReference type="SUPFAM" id="SSF109604">
    <property type="entry name" value="HD-domain/PDEase-like"/>
    <property type="match status" value="1"/>
</dbReference>
<dbReference type="InterPro" id="IPR029016">
    <property type="entry name" value="GAF-like_dom_sf"/>
</dbReference>
<accession>E6QR64</accession>
<dbReference type="SUPFAM" id="SSF55781">
    <property type="entry name" value="GAF domain-like"/>
    <property type="match status" value="1"/>
</dbReference>
<reference evidence="2" key="1">
    <citation type="submission" date="2009-10" db="EMBL/GenBank/DDBJ databases">
        <title>Diversity of trophic interactions inside an arsenic-rich microbial ecosystem.</title>
        <authorList>
            <person name="Bertin P.N."/>
            <person name="Heinrich-Salmeron A."/>
            <person name="Pelletier E."/>
            <person name="Goulhen-Chollet F."/>
            <person name="Arsene-Ploetze F."/>
            <person name="Gallien S."/>
            <person name="Calteau A."/>
            <person name="Vallenet D."/>
            <person name="Casiot C."/>
            <person name="Chane-Woon-Ming B."/>
            <person name="Giloteaux L."/>
            <person name="Barakat M."/>
            <person name="Bonnefoy V."/>
            <person name="Bruneel O."/>
            <person name="Chandler M."/>
            <person name="Cleiss J."/>
            <person name="Duran R."/>
            <person name="Elbaz-Poulichet F."/>
            <person name="Fonknechten N."/>
            <person name="Lauga B."/>
            <person name="Mornico D."/>
            <person name="Ortet P."/>
            <person name="Schaeffer C."/>
            <person name="Siguier P."/>
            <person name="Alexander Thil Smith A."/>
            <person name="Van Dorsselaer A."/>
            <person name="Weissenbach J."/>
            <person name="Medigue C."/>
            <person name="Le Paslier D."/>
        </authorList>
    </citation>
    <scope>NUCLEOTIDE SEQUENCE</scope>
</reference>
<gene>
    <name evidence="2" type="ORF">CARN7_0478</name>
</gene>
<dbReference type="InterPro" id="IPR052340">
    <property type="entry name" value="RNase_Y/CdgJ"/>
</dbReference>
<dbReference type="PANTHER" id="PTHR33525:SF3">
    <property type="entry name" value="RIBONUCLEASE Y"/>
    <property type="match status" value="1"/>
</dbReference>
<dbReference type="PROSITE" id="PS51833">
    <property type="entry name" value="HDOD"/>
    <property type="match status" value="1"/>
</dbReference>
<protein>
    <recommendedName>
        <fullName evidence="1">HDOD domain-containing protein</fullName>
    </recommendedName>
</protein>
<evidence type="ECO:0000259" key="1">
    <source>
        <dbReference type="PROSITE" id="PS51833"/>
    </source>
</evidence>
<proteinExistence type="predicted"/>
<feature type="domain" description="HDOD" evidence="1">
    <location>
        <begin position="29"/>
        <end position="224"/>
    </location>
</feature>
<dbReference type="InterPro" id="IPR013976">
    <property type="entry name" value="HDOD"/>
</dbReference>
<dbReference type="Gene3D" id="3.30.450.40">
    <property type="match status" value="1"/>
</dbReference>
<dbReference type="AlphaFoldDB" id="E6QR64"/>